<accession>A0A8D8C4B7</accession>
<dbReference type="EMBL" id="HBUE01104992">
    <property type="protein sequence ID" value="CAG6486647.1"/>
    <property type="molecule type" value="Transcribed_RNA"/>
</dbReference>
<sequence length="158" mass="17583">MGNNMEELPLLLNSLIFLSSHNKLNYKQLCKSLAKILNQTTTTDCIPKTTNAFPDDSNFVAANTAIILAIKNNCRAEIVQVVTTNRQRHTEQCQTETDHARRVRTVKFPKAWSQTISGATEDDVTVSTRSNHVRAGYTSPGDALDQLDDDEPIVHGRT</sequence>
<evidence type="ECO:0000313" key="2">
    <source>
        <dbReference type="EMBL" id="CAG6486647.1"/>
    </source>
</evidence>
<proteinExistence type="predicted"/>
<name>A0A8D8C4B7_CULPI</name>
<protein>
    <submittedName>
        <fullName evidence="2">(northern house mosquito) hypothetical protein</fullName>
    </submittedName>
</protein>
<evidence type="ECO:0000256" key="1">
    <source>
        <dbReference type="SAM" id="MobiDB-lite"/>
    </source>
</evidence>
<dbReference type="AlphaFoldDB" id="A0A8D8C4B7"/>
<reference evidence="2" key="1">
    <citation type="submission" date="2021-05" db="EMBL/GenBank/DDBJ databases">
        <authorList>
            <person name="Alioto T."/>
            <person name="Alioto T."/>
            <person name="Gomez Garrido J."/>
        </authorList>
    </citation>
    <scope>NUCLEOTIDE SEQUENCE</scope>
</reference>
<feature type="region of interest" description="Disordered" evidence="1">
    <location>
        <begin position="133"/>
        <end position="158"/>
    </location>
</feature>
<organism evidence="2">
    <name type="scientific">Culex pipiens</name>
    <name type="common">House mosquito</name>
    <dbReference type="NCBI Taxonomy" id="7175"/>
    <lineage>
        <taxon>Eukaryota</taxon>
        <taxon>Metazoa</taxon>
        <taxon>Ecdysozoa</taxon>
        <taxon>Arthropoda</taxon>
        <taxon>Hexapoda</taxon>
        <taxon>Insecta</taxon>
        <taxon>Pterygota</taxon>
        <taxon>Neoptera</taxon>
        <taxon>Endopterygota</taxon>
        <taxon>Diptera</taxon>
        <taxon>Nematocera</taxon>
        <taxon>Culicoidea</taxon>
        <taxon>Culicidae</taxon>
        <taxon>Culicinae</taxon>
        <taxon>Culicini</taxon>
        <taxon>Culex</taxon>
        <taxon>Culex</taxon>
    </lineage>
</organism>